<gene>
    <name evidence="4" type="ORF">QQX98_000051</name>
</gene>
<comment type="similarity">
    <text evidence="1">Belongs to the short-chain dehydrogenases/reductases (SDR) family.</text>
</comment>
<sequence>MNLLITMAEIVVNLDLIARLDGKVAVVTGGSDGIGSKVVEQLLCGGARLVVADLNDAKGQSLVEALKESKGIQQQQDIVYKHVDVSDYDSVLALFKYTIDLHGKVDMAIHCAGITEISGWFDPAITMDTISTPPALKVLDVNLRGTFYFTQVALAALGHGRQSDKGAGDKSITLISSIAGFKESPGLFVYSASKHGVMGLMRSLRGYLPSAFNVRLNVICPWATDTPMFSNLRDAWVQENLPLNTPDEVAGIVAQCAADESIHGKAVYVAGGKGFDIEEGIDRLEAQWMGEKQARDLANGQAFLGTGSSWGAKR</sequence>
<dbReference type="InterPro" id="IPR036291">
    <property type="entry name" value="NAD(P)-bd_dom_sf"/>
</dbReference>
<evidence type="ECO:0000313" key="5">
    <source>
        <dbReference type="Proteomes" id="UP001498476"/>
    </source>
</evidence>
<dbReference type="EMBL" id="JAZAVJ010000001">
    <property type="protein sequence ID" value="KAK7425137.1"/>
    <property type="molecule type" value="Genomic_DNA"/>
</dbReference>
<dbReference type="PRINTS" id="PR00081">
    <property type="entry name" value="GDHRDH"/>
</dbReference>
<dbReference type="PROSITE" id="PS00061">
    <property type="entry name" value="ADH_SHORT"/>
    <property type="match status" value="1"/>
</dbReference>
<dbReference type="Pfam" id="PF00106">
    <property type="entry name" value="adh_short"/>
    <property type="match status" value="1"/>
</dbReference>
<dbReference type="InterPro" id="IPR002347">
    <property type="entry name" value="SDR_fam"/>
</dbReference>
<evidence type="ECO:0000256" key="3">
    <source>
        <dbReference type="ARBA" id="ARBA00023002"/>
    </source>
</evidence>
<dbReference type="SUPFAM" id="SSF51735">
    <property type="entry name" value="NAD(P)-binding Rossmann-fold domains"/>
    <property type="match status" value="1"/>
</dbReference>
<accession>A0ABR1HW01</accession>
<reference evidence="4 5" key="1">
    <citation type="journal article" date="2025" name="Microbiol. Resour. Announc.">
        <title>Draft genome sequences for Neonectria magnoliae and Neonectria punicea, canker pathogens of Liriodendron tulipifera and Acer saccharum in West Virginia.</title>
        <authorList>
            <person name="Petronek H.M."/>
            <person name="Kasson M.T."/>
            <person name="Metheny A.M."/>
            <person name="Stauder C.M."/>
            <person name="Lovett B."/>
            <person name="Lynch S.C."/>
            <person name="Garnas J.R."/>
            <person name="Kasson L.R."/>
            <person name="Stajich J.E."/>
        </authorList>
    </citation>
    <scope>NUCLEOTIDE SEQUENCE [LARGE SCALE GENOMIC DNA]</scope>
    <source>
        <strain evidence="4 5">NRRL 64653</strain>
    </source>
</reference>
<proteinExistence type="inferred from homology"/>
<organism evidence="4 5">
    <name type="scientific">Neonectria punicea</name>
    <dbReference type="NCBI Taxonomy" id="979145"/>
    <lineage>
        <taxon>Eukaryota</taxon>
        <taxon>Fungi</taxon>
        <taxon>Dikarya</taxon>
        <taxon>Ascomycota</taxon>
        <taxon>Pezizomycotina</taxon>
        <taxon>Sordariomycetes</taxon>
        <taxon>Hypocreomycetidae</taxon>
        <taxon>Hypocreales</taxon>
        <taxon>Nectriaceae</taxon>
        <taxon>Neonectria</taxon>
    </lineage>
</organism>
<evidence type="ECO:0000256" key="1">
    <source>
        <dbReference type="ARBA" id="ARBA00006484"/>
    </source>
</evidence>
<evidence type="ECO:0008006" key="6">
    <source>
        <dbReference type="Google" id="ProtNLM"/>
    </source>
</evidence>
<evidence type="ECO:0000256" key="2">
    <source>
        <dbReference type="ARBA" id="ARBA00022857"/>
    </source>
</evidence>
<comment type="caution">
    <text evidence="4">The sequence shown here is derived from an EMBL/GenBank/DDBJ whole genome shotgun (WGS) entry which is preliminary data.</text>
</comment>
<evidence type="ECO:0000313" key="4">
    <source>
        <dbReference type="EMBL" id="KAK7425137.1"/>
    </source>
</evidence>
<protein>
    <recommendedName>
        <fullName evidence="6">3-hydroxyacyl-CoA dehydrogenase</fullName>
    </recommendedName>
</protein>
<keyword evidence="5" id="KW-1185">Reference proteome</keyword>
<dbReference type="InterPro" id="IPR020904">
    <property type="entry name" value="Sc_DH/Rdtase_CS"/>
</dbReference>
<dbReference type="Proteomes" id="UP001498476">
    <property type="component" value="Unassembled WGS sequence"/>
</dbReference>
<name>A0ABR1HW01_9HYPO</name>
<dbReference type="PANTHER" id="PTHR44229:SF4">
    <property type="entry name" value="15-HYDROXYPROSTAGLANDIN DEHYDROGENASE [NAD(+)]"/>
    <property type="match status" value="1"/>
</dbReference>
<keyword evidence="2" id="KW-0521">NADP</keyword>
<dbReference type="PANTHER" id="PTHR44229">
    <property type="entry name" value="15-HYDROXYPROSTAGLANDIN DEHYDROGENASE [NAD(+)]"/>
    <property type="match status" value="1"/>
</dbReference>
<keyword evidence="3" id="KW-0560">Oxidoreductase</keyword>
<dbReference type="Gene3D" id="3.40.50.720">
    <property type="entry name" value="NAD(P)-binding Rossmann-like Domain"/>
    <property type="match status" value="1"/>
</dbReference>